<feature type="compositionally biased region" description="Acidic residues" evidence="2">
    <location>
        <begin position="115"/>
        <end position="128"/>
    </location>
</feature>
<feature type="transmembrane region" description="Helical" evidence="3">
    <location>
        <begin position="1003"/>
        <end position="1020"/>
    </location>
</feature>
<protein>
    <submittedName>
        <fullName evidence="4">Listeria/Bacterioides repeat</fullName>
    </submittedName>
</protein>
<feature type="compositionally biased region" description="Basic and acidic residues" evidence="2">
    <location>
        <begin position="137"/>
        <end position="149"/>
    </location>
</feature>
<feature type="region of interest" description="Disordered" evidence="2">
    <location>
        <begin position="112"/>
        <end position="163"/>
    </location>
</feature>
<name>D4LUK3_9FIRM</name>
<dbReference type="NCBIfam" id="TIGR02543">
    <property type="entry name" value="List_Bact_rpt"/>
    <property type="match status" value="2"/>
</dbReference>
<dbReference type="InterPro" id="IPR013378">
    <property type="entry name" value="InlB-like_B-rpt"/>
</dbReference>
<reference evidence="4 5" key="2">
    <citation type="submission" date="2010-03" db="EMBL/GenBank/DDBJ databases">
        <authorList>
            <person name="Pajon A."/>
        </authorList>
    </citation>
    <scope>NUCLEOTIDE SEQUENCE [LARGE SCALE GENOMIC DNA]</scope>
    <source>
        <strain evidence="4 5">A2-162</strain>
    </source>
</reference>
<dbReference type="Proteomes" id="UP000008955">
    <property type="component" value="Chromosome"/>
</dbReference>
<proteinExistence type="predicted"/>
<dbReference type="PATRIC" id="fig|657314.3.peg.3149"/>
<dbReference type="HOGENOM" id="CLU_294870_0_0_9"/>
<keyword evidence="5" id="KW-1185">Reference proteome</keyword>
<organism evidence="4 5">
    <name type="scientific">Blautia obeum A2-162</name>
    <dbReference type="NCBI Taxonomy" id="657314"/>
    <lineage>
        <taxon>Bacteria</taxon>
        <taxon>Bacillati</taxon>
        <taxon>Bacillota</taxon>
        <taxon>Clostridia</taxon>
        <taxon>Lachnospirales</taxon>
        <taxon>Lachnospiraceae</taxon>
        <taxon>Blautia</taxon>
    </lineage>
</organism>
<dbReference type="GO" id="GO:0030313">
    <property type="term" value="C:cell envelope"/>
    <property type="evidence" value="ECO:0007669"/>
    <property type="project" value="UniProtKB-SubCell"/>
</dbReference>
<dbReference type="EMBL" id="FP929054">
    <property type="protein sequence ID" value="CBL24461.1"/>
    <property type="molecule type" value="Genomic_DNA"/>
</dbReference>
<keyword evidence="3" id="KW-0472">Membrane</keyword>
<accession>D4LUK3</accession>
<reference evidence="4 5" key="1">
    <citation type="submission" date="2010-03" db="EMBL/GenBank/DDBJ databases">
        <title>The genome sequence of Ruminococcus obeum A2-162.</title>
        <authorList>
            <consortium name="metaHIT consortium -- http://www.metahit.eu/"/>
            <person name="Pajon A."/>
            <person name="Turner K."/>
            <person name="Parkhill J."/>
            <person name="Duncan S."/>
            <person name="Flint H."/>
        </authorList>
    </citation>
    <scope>NUCLEOTIDE SEQUENCE [LARGE SCALE GENOMIC DNA]</scope>
    <source>
        <strain evidence="4 5">A2-162</strain>
    </source>
</reference>
<evidence type="ECO:0000313" key="4">
    <source>
        <dbReference type="EMBL" id="CBL24461.1"/>
    </source>
</evidence>
<evidence type="ECO:0000256" key="2">
    <source>
        <dbReference type="SAM" id="MobiDB-lite"/>
    </source>
</evidence>
<feature type="transmembrane region" description="Helical" evidence="3">
    <location>
        <begin position="68"/>
        <end position="86"/>
    </location>
</feature>
<dbReference type="Pfam" id="PF09479">
    <property type="entry name" value="Flg_new"/>
    <property type="match status" value="5"/>
</dbReference>
<sequence>MNVELYMKNTNNICKNDAVGCNSGSCILNYALINYRCHRKRGNAETERHKNCDKYEKGGREKNGMLKGIRKIMVFLLTLAVVLSFICQTDPQIFAQNPDVTDDEAKVAVQSDETALPEDEQTVEEGSQESEQAAQEEVTKEETQEKTQEAEAMQAKNPGADEAGSVSVQTILIDPETHFTVTCRFYRTEDKSEDPINTQILSENEILVKPQTPAASGENADKKKFLGWFREDGTEFTAEDFLKTGAQIAGKQDGNLTENVELDLFAKFSNVHYVYYKTDNGEHGRILHTEALADGEKIIPVSENYGYKAEVGYVFAGWSGNAESNQPDSEYTISSADGDFILYPVVKKASWIRFVSNGGTAVDPQLVSYGENSQKPSDPVKAGYIFDGWFTDEDCSQAYTFGQTVETDLILYAKWREGTAGYKVVYWKETLTTGVYDYVSQESASGATGSTVKADIYGNATRYSCFHYDSKASKDVTIAGDGSTVLNVRYARNSYVFKFHLNDGNGSIQIGGKTYTGSNYSFTAKYGEAIADRWPAGNEVQYNNSGWGWNWYFNGWKGGKNTEILKISKRQTVTEDLIRTDKDNEIQNYTADWQSNLYKLDVRYWGQNVDNDEYTELTDYSQFVYAAGSFNPKNITGYDYEKQEVTDGGRENADQTYNFYYTRKTYDLQFYNVSQKPVKTVQFIRFEKDISNQNWTPQPPDSLPEYMTEFAGWYTTPGCEEGSEFSFENAQMPASNLALYAKWTAEMITVTFVTGENATQIPEQQFEADHVAQKPEDPERTHYRFVGWTMDEAGTRPFNFDQILTKNLTLYAQWANEGSYTLTYDANNGEINTPTLLDARRYAGGAKAKMTEIPTDWAVPENSKGFLCWNTEADGTGTDYYPGNEFVMPEEDVILYAKWTQKRKTILTYDYNGGMENGQEKAADVVEIENPNERYIIDNDCAEVTKRGYYFAGWSTSADGSDGVLLKSGDVIRIDTHEEESNVLYAQWKEETPAPMGITDEPLPFAVMLLAGIGMAGFLLKPWRRSK</sequence>
<gene>
    <name evidence="4" type="ORF">CK5_32550</name>
</gene>
<dbReference type="KEGG" id="rob:CK5_32550"/>
<comment type="subcellular location">
    <subcellularLocation>
        <location evidence="1">Cell envelope</location>
    </subcellularLocation>
</comment>
<dbReference type="InterPro" id="IPR042229">
    <property type="entry name" value="Listeria/Bacterioides_rpt_sf"/>
</dbReference>
<evidence type="ECO:0000256" key="3">
    <source>
        <dbReference type="SAM" id="Phobius"/>
    </source>
</evidence>
<keyword evidence="3" id="KW-1133">Transmembrane helix</keyword>
<dbReference type="Gene3D" id="2.60.40.4270">
    <property type="entry name" value="Listeria-Bacteroides repeat domain"/>
    <property type="match status" value="5"/>
</dbReference>
<dbReference type="AlphaFoldDB" id="D4LUK3"/>
<evidence type="ECO:0000256" key="1">
    <source>
        <dbReference type="ARBA" id="ARBA00004196"/>
    </source>
</evidence>
<keyword evidence="3" id="KW-0812">Transmembrane</keyword>
<evidence type="ECO:0000313" key="5">
    <source>
        <dbReference type="Proteomes" id="UP000008955"/>
    </source>
</evidence>